<evidence type="ECO:0000256" key="5">
    <source>
        <dbReference type="ARBA" id="ARBA00022722"/>
    </source>
</evidence>
<keyword evidence="9" id="KW-0694">RNA-binding</keyword>
<keyword evidence="11" id="KW-0695">RNA-directed DNA polymerase</keyword>
<dbReference type="InterPro" id="IPR041588">
    <property type="entry name" value="Integrase_H2C2"/>
</dbReference>
<dbReference type="Gene3D" id="1.10.340.70">
    <property type="match status" value="1"/>
</dbReference>
<feature type="domain" description="Reverse transcriptase" evidence="13">
    <location>
        <begin position="218"/>
        <end position="397"/>
    </location>
</feature>
<dbReference type="InterPro" id="IPR041577">
    <property type="entry name" value="RT_RNaseH_2"/>
</dbReference>
<keyword evidence="8" id="KW-0460">Magnesium</keyword>
<evidence type="ECO:0000256" key="4">
    <source>
        <dbReference type="ARBA" id="ARBA00022695"/>
    </source>
</evidence>
<keyword evidence="2" id="KW-0645">Protease</keyword>
<dbReference type="InterPro" id="IPR036397">
    <property type="entry name" value="RNaseH_sf"/>
</dbReference>
<dbReference type="STRING" id="70415.A0A5S6QWV2"/>
<dbReference type="FunFam" id="1.10.340.70:FF:000001">
    <property type="entry name" value="Retrovirus-related Pol polyprotein from transposon gypsy-like Protein"/>
    <property type="match status" value="1"/>
</dbReference>
<dbReference type="CDD" id="cd09274">
    <property type="entry name" value="RNase_HI_RT_Ty3"/>
    <property type="match status" value="1"/>
</dbReference>
<dbReference type="InterPro" id="IPR050951">
    <property type="entry name" value="Retrovirus_Pol_polyprotein"/>
</dbReference>
<dbReference type="Pfam" id="PF00078">
    <property type="entry name" value="RVT_1"/>
    <property type="match status" value="1"/>
</dbReference>
<evidence type="ECO:0000256" key="1">
    <source>
        <dbReference type="ARBA" id="ARBA00012493"/>
    </source>
</evidence>
<dbReference type="InterPro" id="IPR000477">
    <property type="entry name" value="RT_dom"/>
</dbReference>
<evidence type="ECO:0000313" key="15">
    <source>
        <dbReference type="Proteomes" id="UP000046395"/>
    </source>
</evidence>
<dbReference type="FunFam" id="3.30.420.10:FF:000032">
    <property type="entry name" value="Retrovirus-related Pol polyprotein from transposon 297-like Protein"/>
    <property type="match status" value="1"/>
</dbReference>
<dbReference type="Pfam" id="PF17921">
    <property type="entry name" value="Integrase_H2C2"/>
    <property type="match status" value="1"/>
</dbReference>
<evidence type="ECO:0000256" key="10">
    <source>
        <dbReference type="ARBA" id="ARBA00022908"/>
    </source>
</evidence>
<dbReference type="GO" id="GO:0003964">
    <property type="term" value="F:RNA-directed DNA polymerase activity"/>
    <property type="evidence" value="ECO:0007669"/>
    <property type="project" value="UniProtKB-KW"/>
</dbReference>
<dbReference type="GO" id="GO:0042575">
    <property type="term" value="C:DNA polymerase complex"/>
    <property type="evidence" value="ECO:0007669"/>
    <property type="project" value="UniProtKB-ARBA"/>
</dbReference>
<dbReference type="Pfam" id="PF00665">
    <property type="entry name" value="rve"/>
    <property type="match status" value="1"/>
</dbReference>
<dbReference type="GO" id="GO:0003723">
    <property type="term" value="F:RNA binding"/>
    <property type="evidence" value="ECO:0007669"/>
    <property type="project" value="UniProtKB-KW"/>
</dbReference>
<dbReference type="InterPro" id="IPR021109">
    <property type="entry name" value="Peptidase_aspartic_dom_sf"/>
</dbReference>
<dbReference type="InterPro" id="IPR001969">
    <property type="entry name" value="Aspartic_peptidase_AS"/>
</dbReference>
<dbReference type="Pfam" id="PF17919">
    <property type="entry name" value="RT_RNaseH_2"/>
    <property type="match status" value="1"/>
</dbReference>
<evidence type="ECO:0000256" key="11">
    <source>
        <dbReference type="ARBA" id="ARBA00022918"/>
    </source>
</evidence>
<reference evidence="16" key="1">
    <citation type="submission" date="2019-12" db="UniProtKB">
        <authorList>
            <consortium name="WormBaseParasite"/>
        </authorList>
    </citation>
    <scope>IDENTIFICATION</scope>
</reference>
<dbReference type="Gene3D" id="2.40.70.10">
    <property type="entry name" value="Acid Proteases"/>
    <property type="match status" value="1"/>
</dbReference>
<evidence type="ECO:0000256" key="12">
    <source>
        <dbReference type="ARBA" id="ARBA00023268"/>
    </source>
</evidence>
<feature type="domain" description="Integrase catalytic" evidence="14">
    <location>
        <begin position="775"/>
        <end position="934"/>
    </location>
</feature>
<evidence type="ECO:0000313" key="16">
    <source>
        <dbReference type="WBParaSite" id="TMUE_3000011377.1"/>
    </source>
</evidence>
<dbReference type="WBParaSite" id="TMUE_3000011377.1">
    <property type="protein sequence ID" value="TMUE_3000011377.1"/>
    <property type="gene ID" value="WBGene00301315"/>
</dbReference>
<dbReference type="GO" id="GO:0006508">
    <property type="term" value="P:proteolysis"/>
    <property type="evidence" value="ECO:0007669"/>
    <property type="project" value="UniProtKB-KW"/>
</dbReference>
<dbReference type="InterPro" id="IPR043128">
    <property type="entry name" value="Rev_trsase/Diguanyl_cyclase"/>
</dbReference>
<accession>A0A5S6QWV2</accession>
<protein>
    <recommendedName>
        <fullName evidence="1">RNA-directed DNA polymerase</fullName>
        <ecNumber evidence="1">2.7.7.49</ecNumber>
    </recommendedName>
</protein>
<dbReference type="SUPFAM" id="SSF53098">
    <property type="entry name" value="Ribonuclease H-like"/>
    <property type="match status" value="1"/>
</dbReference>
<dbReference type="Gene3D" id="3.30.70.270">
    <property type="match status" value="2"/>
</dbReference>
<dbReference type="PROSITE" id="PS50994">
    <property type="entry name" value="INTEGRASE"/>
    <property type="match status" value="1"/>
</dbReference>
<evidence type="ECO:0000256" key="7">
    <source>
        <dbReference type="ARBA" id="ARBA00022801"/>
    </source>
</evidence>
<dbReference type="PANTHER" id="PTHR37984">
    <property type="entry name" value="PROTEIN CBG26694"/>
    <property type="match status" value="1"/>
</dbReference>
<dbReference type="GO" id="GO:0004190">
    <property type="term" value="F:aspartic-type endopeptidase activity"/>
    <property type="evidence" value="ECO:0007669"/>
    <property type="project" value="InterPro"/>
</dbReference>
<dbReference type="FunFam" id="3.10.20.370:FF:000001">
    <property type="entry name" value="Retrovirus-related Pol polyprotein from transposon 17.6-like protein"/>
    <property type="match status" value="1"/>
</dbReference>
<dbReference type="GO" id="GO:0015074">
    <property type="term" value="P:DNA integration"/>
    <property type="evidence" value="ECO:0007669"/>
    <property type="project" value="UniProtKB-KW"/>
</dbReference>
<dbReference type="Gene3D" id="3.30.420.10">
    <property type="entry name" value="Ribonuclease H-like superfamily/Ribonuclease H"/>
    <property type="match status" value="1"/>
</dbReference>
<dbReference type="Gene3D" id="3.10.10.10">
    <property type="entry name" value="HIV Type 1 Reverse Transcriptase, subunit A, domain 1"/>
    <property type="match status" value="1"/>
</dbReference>
<dbReference type="PROSITE" id="PS50878">
    <property type="entry name" value="RT_POL"/>
    <property type="match status" value="1"/>
</dbReference>
<evidence type="ECO:0000256" key="9">
    <source>
        <dbReference type="ARBA" id="ARBA00022884"/>
    </source>
</evidence>
<dbReference type="InterPro" id="IPR043502">
    <property type="entry name" value="DNA/RNA_pol_sf"/>
</dbReference>
<keyword evidence="10" id="KW-0229">DNA integration</keyword>
<dbReference type="PROSITE" id="PS00141">
    <property type="entry name" value="ASP_PROTEASE"/>
    <property type="match status" value="1"/>
</dbReference>
<keyword evidence="6" id="KW-0255">Endonuclease</keyword>
<dbReference type="SUPFAM" id="SSF56672">
    <property type="entry name" value="DNA/RNA polymerases"/>
    <property type="match status" value="1"/>
</dbReference>
<dbReference type="Proteomes" id="UP000046395">
    <property type="component" value="Unassembled WGS sequence"/>
</dbReference>
<dbReference type="CDD" id="cd01647">
    <property type="entry name" value="RT_LTR"/>
    <property type="match status" value="1"/>
</dbReference>
<dbReference type="CDD" id="cd00303">
    <property type="entry name" value="retropepsin_like"/>
    <property type="match status" value="1"/>
</dbReference>
<dbReference type="Gene3D" id="3.10.20.370">
    <property type="match status" value="1"/>
</dbReference>
<evidence type="ECO:0000256" key="3">
    <source>
        <dbReference type="ARBA" id="ARBA00022679"/>
    </source>
</evidence>
<sequence>MGHICGRGTELTIDTGAAVSLMSHELFNDIQPADLLPIQNVRLITAAGDELRVVGTSTVNISIGKSPPTSHTLLVAHSLTCPCLIGADFLRQHKCIIDFTSGTLQMNGYEVKLKTDRLSEHSIATASLATEDLRTYEEIIDSMCASGATENDYETREQLKKLFWKYKGVLPTTDDDLGRTSVVRHRIRTGNAKPIKMGPRRMPHRDRPIIQDLVDRMLQQGVIERASSPWSFPVVLAKKKNGSFRFCVDYRKLNDRTEKDVQPLPRIDDALDILSGSRWFSTLDLASGYWQVEVEPEDRPKTAFSTPTGSYQFRVMPFGLCNAPATFQRLMEQVLEGLQWKTCLVYLDDIIIFGRTTTEQMERLEEVLNRLQAAGLKVKPSKCKLMTQEVVFLGHVVSGKGISTDPLKCATVENWEPPRCTNELRQFIGLASYYRKFVKNFASIAAPLHRLLQKDKRWSWDDDCERAFQEMKRRLLTAPILKFPDFNKTFVLDVDASNDGLGAVLSQVHDDGEHPIAYASRALTKPERRYCATRRELLALVWASKHFRPYLYGTRFKVRTDHNCLIWLNNFREPEGQIARWLERLAEFDMEICHRPGKLHDNADALSRQTCGQCGKAVIPVAYAQAEPTQQQDQMNTAQNQDGDIKTLKEWIAQDCWPSSCPEGVSRELRIFWGQRNALILDNGTLFRLWETPNSQRPLKLLVVPSHMRREILEELHDAPAGGHLGERRTLEKARCRFYWPGMAKDIKLWCRTCDACACRKGPSRRSRQPLQSIQTGYPFQRVGIDFLGPLPKTTTGKRYVLVVVDYFTKWTEAYATENMEAKTVAKVLVDNFITRFGPPESVHSDQGRSFEATLLAETFQLLGIKKTHTTSYHPQSNGLVERFNRTLLDTLALLSKRSPETWDEMLPWTTFAYNTSSHDTTGTSPFLALFGREARLPVDLRYDLPQREEPQTVTAYVSDLRQKLLQVHTSIRRHAHIKQQRQKDY</sequence>
<keyword evidence="7" id="KW-0378">Hydrolase</keyword>
<keyword evidence="4" id="KW-0548">Nucleotidyltransferase</keyword>
<proteinExistence type="predicted"/>
<dbReference type="InterPro" id="IPR001584">
    <property type="entry name" value="Integrase_cat-core"/>
</dbReference>
<evidence type="ECO:0000259" key="13">
    <source>
        <dbReference type="PROSITE" id="PS50878"/>
    </source>
</evidence>
<organism evidence="15 16">
    <name type="scientific">Trichuris muris</name>
    <name type="common">Mouse whipworm</name>
    <dbReference type="NCBI Taxonomy" id="70415"/>
    <lineage>
        <taxon>Eukaryota</taxon>
        <taxon>Metazoa</taxon>
        <taxon>Ecdysozoa</taxon>
        <taxon>Nematoda</taxon>
        <taxon>Enoplea</taxon>
        <taxon>Dorylaimia</taxon>
        <taxon>Trichinellida</taxon>
        <taxon>Trichuridae</taxon>
        <taxon>Trichuris</taxon>
    </lineage>
</organism>
<keyword evidence="12" id="KW-0511">Multifunctional enzyme</keyword>
<dbReference type="SUPFAM" id="SSF50630">
    <property type="entry name" value="Acid proteases"/>
    <property type="match status" value="1"/>
</dbReference>
<dbReference type="FunFam" id="3.30.70.270:FF:000020">
    <property type="entry name" value="Transposon Tf2-6 polyprotein-like Protein"/>
    <property type="match status" value="1"/>
</dbReference>
<evidence type="ECO:0000256" key="8">
    <source>
        <dbReference type="ARBA" id="ARBA00022842"/>
    </source>
</evidence>
<dbReference type="InterPro" id="IPR012337">
    <property type="entry name" value="RNaseH-like_sf"/>
</dbReference>
<evidence type="ECO:0000256" key="2">
    <source>
        <dbReference type="ARBA" id="ARBA00022670"/>
    </source>
</evidence>
<dbReference type="FunFam" id="3.10.10.10:FF:000007">
    <property type="entry name" value="Retrovirus-related Pol polyprotein from transposon 17.6-like Protein"/>
    <property type="match status" value="1"/>
</dbReference>
<keyword evidence="3" id="KW-0808">Transferase</keyword>
<dbReference type="AlphaFoldDB" id="A0A5S6QWV2"/>
<evidence type="ECO:0000259" key="14">
    <source>
        <dbReference type="PROSITE" id="PS50994"/>
    </source>
</evidence>
<keyword evidence="5" id="KW-0540">Nuclease</keyword>
<keyword evidence="15" id="KW-1185">Reference proteome</keyword>
<dbReference type="GO" id="GO:0004519">
    <property type="term" value="F:endonuclease activity"/>
    <property type="evidence" value="ECO:0007669"/>
    <property type="project" value="UniProtKB-KW"/>
</dbReference>
<evidence type="ECO:0000256" key="6">
    <source>
        <dbReference type="ARBA" id="ARBA00022759"/>
    </source>
</evidence>
<dbReference type="PANTHER" id="PTHR37984:SF5">
    <property type="entry name" value="PROTEIN NYNRIN-LIKE"/>
    <property type="match status" value="1"/>
</dbReference>
<name>A0A5S6QWV2_TRIMR</name>
<dbReference type="EC" id="2.7.7.49" evidence="1"/>